<dbReference type="EMBL" id="JABWDY010032441">
    <property type="protein sequence ID" value="KAF5184186.1"/>
    <property type="molecule type" value="Genomic_DNA"/>
</dbReference>
<reference evidence="2 3" key="1">
    <citation type="submission" date="2020-06" db="EMBL/GenBank/DDBJ databases">
        <title>Transcriptomic and genomic resources for Thalictrum thalictroides and T. hernandezii: Facilitating candidate gene discovery in an emerging model plant lineage.</title>
        <authorList>
            <person name="Arias T."/>
            <person name="Riano-Pachon D.M."/>
            <person name="Di Stilio V.S."/>
        </authorList>
    </citation>
    <scope>NUCLEOTIDE SEQUENCE [LARGE SCALE GENOMIC DNA]</scope>
    <source>
        <strain evidence="3">cv. WT478/WT964</strain>
        <tissue evidence="2">Leaves</tissue>
    </source>
</reference>
<feature type="region of interest" description="Disordered" evidence="1">
    <location>
        <begin position="85"/>
        <end position="116"/>
    </location>
</feature>
<feature type="compositionally biased region" description="Basic and acidic residues" evidence="1">
    <location>
        <begin position="88"/>
        <end position="99"/>
    </location>
</feature>
<organism evidence="2 3">
    <name type="scientific">Thalictrum thalictroides</name>
    <name type="common">Rue-anemone</name>
    <name type="synonym">Anemone thalictroides</name>
    <dbReference type="NCBI Taxonomy" id="46969"/>
    <lineage>
        <taxon>Eukaryota</taxon>
        <taxon>Viridiplantae</taxon>
        <taxon>Streptophyta</taxon>
        <taxon>Embryophyta</taxon>
        <taxon>Tracheophyta</taxon>
        <taxon>Spermatophyta</taxon>
        <taxon>Magnoliopsida</taxon>
        <taxon>Ranunculales</taxon>
        <taxon>Ranunculaceae</taxon>
        <taxon>Thalictroideae</taxon>
        <taxon>Thalictrum</taxon>
    </lineage>
</organism>
<accession>A0A7J6VGE5</accession>
<sequence length="226" mass="25240">MAARYGFSSAHDYYDLWILNEFHEPESESTYHAATETGTAFANNMLKLLDGQECRLDSKYSKVFLKKRHVPVILIANQLTQSITKPGPFRERHRTDRKSLPSSTWPSRTGWRKTGPTVPVNTGTLGACGAPTIELREIGLNYGMLDTLAIKLNEIQSESLVIISLGTSETRIKVDFTIHGQAIGPNAAKYSTRLGCLTRTHCPPIYVEWSDKALNGNKDDLWDGIQ</sequence>
<proteinExistence type="predicted"/>
<keyword evidence="3" id="KW-1185">Reference proteome</keyword>
<feature type="non-terminal residue" evidence="2">
    <location>
        <position position="1"/>
    </location>
</feature>
<gene>
    <name evidence="2" type="ORF">FRX31_026227</name>
</gene>
<name>A0A7J6VGE5_THATH</name>
<dbReference type="Proteomes" id="UP000554482">
    <property type="component" value="Unassembled WGS sequence"/>
</dbReference>
<dbReference type="AlphaFoldDB" id="A0A7J6VGE5"/>
<evidence type="ECO:0000313" key="3">
    <source>
        <dbReference type="Proteomes" id="UP000554482"/>
    </source>
</evidence>
<evidence type="ECO:0000313" key="2">
    <source>
        <dbReference type="EMBL" id="KAF5184186.1"/>
    </source>
</evidence>
<comment type="caution">
    <text evidence="2">The sequence shown here is derived from an EMBL/GenBank/DDBJ whole genome shotgun (WGS) entry which is preliminary data.</text>
</comment>
<protein>
    <submittedName>
        <fullName evidence="2">Uncharacterized protein</fullName>
    </submittedName>
</protein>
<evidence type="ECO:0000256" key="1">
    <source>
        <dbReference type="SAM" id="MobiDB-lite"/>
    </source>
</evidence>